<dbReference type="Gene3D" id="1.10.510.10">
    <property type="entry name" value="Transferase(Phosphotransferase) domain 1"/>
    <property type="match status" value="1"/>
</dbReference>
<proteinExistence type="predicted"/>
<dbReference type="GO" id="GO:0005524">
    <property type="term" value="F:ATP binding"/>
    <property type="evidence" value="ECO:0007669"/>
    <property type="project" value="InterPro"/>
</dbReference>
<protein>
    <recommendedName>
        <fullName evidence="5">Protein kinase domain-containing protein</fullName>
    </recommendedName>
</protein>
<keyword evidence="2" id="KW-0808">Transferase</keyword>
<accession>A0AAV6XWI0</accession>
<sequence>MNLTAEAMASGSAVSRDHNNFQAIRRNAILFSYRQLVHATNHFSPESRIGEGVHKGQLVTTGQTLINFCKFWQMVAVKELNPDQGNLDEFIVEILTLSLLRHRNIVDFIGFCADEDQRMLVYEFCPLPSLHFHLHESTSEMAALDWDTRMSIADGVAKALYYLHNEAQPDHPVIFRDLTSHNVLLDEGFHPKLGYFWINPKFGADEGQRHDSTRVMAGLGYRAPEYYKTENLTVKADVYSFGVLLLELITGKVALDSLVQWVEETMLKGNRDPACVVDERLVGQYREASLRRATKMALMCVQQNVEFRLTMVDVVRNMDKITSQTEPEEEGQSSGVLGSHDLSDFDDEDLIDDIQVFPPAI</sequence>
<dbReference type="InterPro" id="IPR000719">
    <property type="entry name" value="Prot_kinase_dom"/>
</dbReference>
<keyword evidence="3" id="KW-0472">Membrane</keyword>
<dbReference type="AlphaFoldDB" id="A0AAV6XWI0"/>
<dbReference type="Pfam" id="PF07714">
    <property type="entry name" value="PK_Tyr_Ser-Thr"/>
    <property type="match status" value="1"/>
</dbReference>
<keyword evidence="7" id="KW-1185">Reference proteome</keyword>
<evidence type="ECO:0000256" key="2">
    <source>
        <dbReference type="ARBA" id="ARBA00022527"/>
    </source>
</evidence>
<dbReference type="SUPFAM" id="SSF56112">
    <property type="entry name" value="Protein kinase-like (PK-like)"/>
    <property type="match status" value="1"/>
</dbReference>
<keyword evidence="2" id="KW-0723">Serine/threonine-protein kinase</keyword>
<organism evidence="6 7">
    <name type="scientific">Buddleja alternifolia</name>
    <dbReference type="NCBI Taxonomy" id="168488"/>
    <lineage>
        <taxon>Eukaryota</taxon>
        <taxon>Viridiplantae</taxon>
        <taxon>Streptophyta</taxon>
        <taxon>Embryophyta</taxon>
        <taxon>Tracheophyta</taxon>
        <taxon>Spermatophyta</taxon>
        <taxon>Magnoliopsida</taxon>
        <taxon>eudicotyledons</taxon>
        <taxon>Gunneridae</taxon>
        <taxon>Pentapetalae</taxon>
        <taxon>asterids</taxon>
        <taxon>lamiids</taxon>
        <taxon>Lamiales</taxon>
        <taxon>Scrophulariaceae</taxon>
        <taxon>Buddlejeae</taxon>
        <taxon>Buddleja</taxon>
    </lineage>
</organism>
<keyword evidence="4" id="KW-0449">Lipoprotein</keyword>
<dbReference type="InterPro" id="IPR001245">
    <property type="entry name" value="Ser-Thr/Tyr_kinase_cat_dom"/>
</dbReference>
<evidence type="ECO:0000256" key="3">
    <source>
        <dbReference type="ARBA" id="ARBA00023136"/>
    </source>
</evidence>
<dbReference type="PROSITE" id="PS50011">
    <property type="entry name" value="PROTEIN_KINASE_DOM"/>
    <property type="match status" value="1"/>
</dbReference>
<feature type="domain" description="Protein kinase" evidence="5">
    <location>
        <begin position="43"/>
        <end position="321"/>
    </location>
</feature>
<dbReference type="PANTHER" id="PTHR47985:SF4">
    <property type="entry name" value="SERINE_THREONINE-PROTEIN KINASE PBL27"/>
    <property type="match status" value="1"/>
</dbReference>
<evidence type="ECO:0000259" key="5">
    <source>
        <dbReference type="PROSITE" id="PS50011"/>
    </source>
</evidence>
<evidence type="ECO:0000256" key="4">
    <source>
        <dbReference type="ARBA" id="ARBA00023288"/>
    </source>
</evidence>
<dbReference type="Proteomes" id="UP000826271">
    <property type="component" value="Unassembled WGS sequence"/>
</dbReference>
<dbReference type="Gene3D" id="3.30.200.20">
    <property type="entry name" value="Phosphorylase Kinase, domain 1"/>
    <property type="match status" value="1"/>
</dbReference>
<name>A0AAV6XWI0_9LAMI</name>
<dbReference type="InterPro" id="IPR011009">
    <property type="entry name" value="Kinase-like_dom_sf"/>
</dbReference>
<evidence type="ECO:0000313" key="7">
    <source>
        <dbReference type="Proteomes" id="UP000826271"/>
    </source>
</evidence>
<comment type="caution">
    <text evidence="6">The sequence shown here is derived from an EMBL/GenBank/DDBJ whole genome shotgun (WGS) entry which is preliminary data.</text>
</comment>
<dbReference type="GO" id="GO:0005886">
    <property type="term" value="C:plasma membrane"/>
    <property type="evidence" value="ECO:0007669"/>
    <property type="project" value="UniProtKB-SubCell"/>
</dbReference>
<comment type="subcellular location">
    <subcellularLocation>
        <location evidence="1">Cell membrane</location>
        <topology evidence="1">Lipid-anchor</topology>
    </subcellularLocation>
</comment>
<reference evidence="6" key="1">
    <citation type="submission" date="2019-10" db="EMBL/GenBank/DDBJ databases">
        <authorList>
            <person name="Zhang R."/>
            <person name="Pan Y."/>
            <person name="Wang J."/>
            <person name="Ma R."/>
            <person name="Yu S."/>
        </authorList>
    </citation>
    <scope>NUCLEOTIDE SEQUENCE</scope>
    <source>
        <strain evidence="6">LA-IB0</strain>
        <tissue evidence="6">Leaf</tissue>
    </source>
</reference>
<dbReference type="GO" id="GO:0004674">
    <property type="term" value="F:protein serine/threonine kinase activity"/>
    <property type="evidence" value="ECO:0007669"/>
    <property type="project" value="UniProtKB-KW"/>
</dbReference>
<dbReference type="EMBL" id="WHWC01000004">
    <property type="protein sequence ID" value="KAG8385002.1"/>
    <property type="molecule type" value="Genomic_DNA"/>
</dbReference>
<gene>
    <name evidence="6" type="ORF">BUALT_Bualt04G0176800</name>
</gene>
<keyword evidence="2" id="KW-0418">Kinase</keyword>
<evidence type="ECO:0000313" key="6">
    <source>
        <dbReference type="EMBL" id="KAG8385002.1"/>
    </source>
</evidence>
<evidence type="ECO:0000256" key="1">
    <source>
        <dbReference type="ARBA" id="ARBA00004193"/>
    </source>
</evidence>
<dbReference type="PANTHER" id="PTHR47985">
    <property type="entry name" value="OS07G0668900 PROTEIN"/>
    <property type="match status" value="1"/>
</dbReference>